<evidence type="ECO:0000256" key="1">
    <source>
        <dbReference type="ARBA" id="ARBA00004777"/>
    </source>
</evidence>
<keyword evidence="4 12" id="KW-0028">Amino-acid biosynthesis</keyword>
<dbReference type="Gene3D" id="3.40.50.10860">
    <property type="entry name" value="Leucine Dehydrogenase, chain A, domain 1"/>
    <property type="match status" value="1"/>
</dbReference>
<dbReference type="EC" id="3.5.4.9" evidence="12"/>
<gene>
    <name evidence="12" type="primary">folD</name>
    <name evidence="15" type="ORF">Llon_0719</name>
</gene>
<evidence type="ECO:0000256" key="10">
    <source>
        <dbReference type="ARBA" id="ARBA00023167"/>
    </source>
</evidence>
<dbReference type="InterPro" id="IPR020631">
    <property type="entry name" value="THF_DH/CycHdrlase_NAD-bd_dom"/>
</dbReference>
<comment type="subunit">
    <text evidence="2 12">Homodimer.</text>
</comment>
<dbReference type="EC" id="1.5.1.5" evidence="12"/>
<comment type="similarity">
    <text evidence="12">Belongs to the tetrahydrofolate dehydrogenase/cyclohydrolase family.</text>
</comment>
<dbReference type="PANTHER" id="PTHR48099">
    <property type="entry name" value="C-1-TETRAHYDROFOLATE SYNTHASE, CYTOPLASMIC-RELATED"/>
    <property type="match status" value="1"/>
</dbReference>
<feature type="binding site" evidence="12">
    <location>
        <position position="232"/>
    </location>
    <ligand>
        <name>NADP(+)</name>
        <dbReference type="ChEBI" id="CHEBI:58349"/>
    </ligand>
</feature>
<keyword evidence="8 12" id="KW-0560">Oxidoreductase</keyword>
<keyword evidence="5 12" id="KW-0658">Purine biosynthesis</keyword>
<dbReference type="Pfam" id="PF02882">
    <property type="entry name" value="THF_DHG_CYH_C"/>
    <property type="match status" value="1"/>
</dbReference>
<dbReference type="InterPro" id="IPR020867">
    <property type="entry name" value="THF_DH/CycHdrlase_CS"/>
</dbReference>
<dbReference type="GO" id="GO:0006164">
    <property type="term" value="P:purine nucleotide biosynthetic process"/>
    <property type="evidence" value="ECO:0007669"/>
    <property type="project" value="UniProtKB-KW"/>
</dbReference>
<dbReference type="GO" id="GO:0000105">
    <property type="term" value="P:L-histidine biosynthetic process"/>
    <property type="evidence" value="ECO:0007669"/>
    <property type="project" value="UniProtKB-KW"/>
</dbReference>
<comment type="catalytic activity">
    <reaction evidence="12">
        <text>(6R)-5,10-methylene-5,6,7,8-tetrahydrofolate + NADP(+) = (6R)-5,10-methenyltetrahydrofolate + NADPH</text>
        <dbReference type="Rhea" id="RHEA:22812"/>
        <dbReference type="ChEBI" id="CHEBI:15636"/>
        <dbReference type="ChEBI" id="CHEBI:57455"/>
        <dbReference type="ChEBI" id="CHEBI:57783"/>
        <dbReference type="ChEBI" id="CHEBI:58349"/>
        <dbReference type="EC" id="1.5.1.5"/>
    </reaction>
</comment>
<proteinExistence type="inferred from homology"/>
<feature type="binding site" evidence="12">
    <location>
        <begin position="166"/>
        <end position="168"/>
    </location>
    <ligand>
        <name>NADP(+)</name>
        <dbReference type="ChEBI" id="CHEBI:58349"/>
    </ligand>
</feature>
<evidence type="ECO:0000313" key="15">
    <source>
        <dbReference type="EMBL" id="KTD21554.1"/>
    </source>
</evidence>
<comment type="caution">
    <text evidence="15">The sequence shown here is derived from an EMBL/GenBank/DDBJ whole genome shotgun (WGS) entry which is preliminary data.</text>
</comment>
<evidence type="ECO:0000256" key="6">
    <source>
        <dbReference type="ARBA" id="ARBA00022801"/>
    </source>
</evidence>
<keyword evidence="16" id="KW-1185">Reference proteome</keyword>
<dbReference type="Pfam" id="PF00763">
    <property type="entry name" value="THF_DHG_CYH"/>
    <property type="match status" value="1"/>
</dbReference>
<dbReference type="InterPro" id="IPR036291">
    <property type="entry name" value="NAD(P)-bd_dom_sf"/>
</dbReference>
<comment type="caution">
    <text evidence="12">Lacks conserved residue(s) required for the propagation of feature annotation.</text>
</comment>
<keyword evidence="6 12" id="KW-0378">Hydrolase</keyword>
<dbReference type="PANTHER" id="PTHR48099:SF5">
    <property type="entry name" value="C-1-TETRAHYDROFOLATE SYNTHASE, CYTOPLASMIC"/>
    <property type="match status" value="1"/>
</dbReference>
<dbReference type="CDD" id="cd01080">
    <property type="entry name" value="NAD_bind_m-THF_DH_Cyclohyd"/>
    <property type="match status" value="1"/>
</dbReference>
<dbReference type="GO" id="GO:0009086">
    <property type="term" value="P:methionine biosynthetic process"/>
    <property type="evidence" value="ECO:0007669"/>
    <property type="project" value="UniProtKB-KW"/>
</dbReference>
<evidence type="ECO:0000256" key="9">
    <source>
        <dbReference type="ARBA" id="ARBA00023102"/>
    </source>
</evidence>
<keyword evidence="3 12" id="KW-0554">One-carbon metabolism</keyword>
<evidence type="ECO:0000256" key="12">
    <source>
        <dbReference type="HAMAP-Rule" id="MF_01576"/>
    </source>
</evidence>
<dbReference type="InterPro" id="IPR000672">
    <property type="entry name" value="THF_DH/CycHdrlase"/>
</dbReference>
<dbReference type="InterPro" id="IPR046346">
    <property type="entry name" value="Aminoacid_DH-like_N_sf"/>
</dbReference>
<dbReference type="RefSeq" id="WP_058528734.1">
    <property type="nucleotide sequence ID" value="NZ_CAAAHZ010000004.1"/>
</dbReference>
<sequence length="285" mass="30954">MTASLLDGRQAASLLQETIKKTVLARTNQGHRPPGLAVILVGDEIASKIYVGNKHKACNDAGFNSYAYNLPADTSEKSLLNLIDELNAQDTIDGILVQLPLPKHISTALILERIDPRKDVDGFHPYNLGRLAQGNPLLRPCTPYGIIQLLAQYQLQVNGKHAVVVGASNIVGRPMALEFLLANATVTVCHRLTRELERHIRMAEILVVATGVMEVIDVAWLNRSQILIDVGIHRLPDGSIRGDVDFFKAKEKVAWITPVPGGVGPMTVCTLLQNTLSAAINLQSG</sequence>
<dbReference type="GO" id="GO:0035999">
    <property type="term" value="P:tetrahydrofolate interconversion"/>
    <property type="evidence" value="ECO:0007669"/>
    <property type="project" value="UniProtKB-UniRule"/>
</dbReference>
<evidence type="ECO:0000313" key="16">
    <source>
        <dbReference type="Proteomes" id="UP000054997"/>
    </source>
</evidence>
<evidence type="ECO:0000256" key="7">
    <source>
        <dbReference type="ARBA" id="ARBA00022857"/>
    </source>
</evidence>
<dbReference type="PROSITE" id="PS00767">
    <property type="entry name" value="THF_DHG_CYH_2"/>
    <property type="match status" value="1"/>
</dbReference>
<keyword evidence="11 12" id="KW-0511">Multifunctional enzyme</keyword>
<keyword evidence="9 12" id="KW-0368">Histidine biosynthesis</keyword>
<dbReference type="GO" id="GO:0005829">
    <property type="term" value="C:cytosol"/>
    <property type="evidence" value="ECO:0007669"/>
    <property type="project" value="TreeGrafter"/>
</dbReference>
<dbReference type="Gene3D" id="3.40.50.720">
    <property type="entry name" value="NAD(P)-binding Rossmann-like Domain"/>
    <property type="match status" value="1"/>
</dbReference>
<evidence type="ECO:0000256" key="8">
    <source>
        <dbReference type="ARBA" id="ARBA00023002"/>
    </source>
</evidence>
<dbReference type="UniPathway" id="UPA00193"/>
<dbReference type="GO" id="GO:0004488">
    <property type="term" value="F:methylenetetrahydrofolate dehydrogenase (NADP+) activity"/>
    <property type="evidence" value="ECO:0007669"/>
    <property type="project" value="UniProtKB-UniRule"/>
</dbReference>
<name>A0A0W0VN21_9GAMM</name>
<dbReference type="AlphaFoldDB" id="A0A0W0VN21"/>
<dbReference type="PRINTS" id="PR00085">
    <property type="entry name" value="THFDHDRGNASE"/>
</dbReference>
<dbReference type="SUPFAM" id="SSF51735">
    <property type="entry name" value="NAD(P)-binding Rossmann-fold domains"/>
    <property type="match status" value="1"/>
</dbReference>
<dbReference type="GO" id="GO:0004477">
    <property type="term" value="F:methenyltetrahydrofolate cyclohydrolase activity"/>
    <property type="evidence" value="ECO:0007669"/>
    <property type="project" value="UniProtKB-UniRule"/>
</dbReference>
<dbReference type="EMBL" id="LNYK01000014">
    <property type="protein sequence ID" value="KTD21554.1"/>
    <property type="molecule type" value="Genomic_DNA"/>
</dbReference>
<evidence type="ECO:0000256" key="5">
    <source>
        <dbReference type="ARBA" id="ARBA00022755"/>
    </source>
</evidence>
<comment type="catalytic activity">
    <reaction evidence="12">
        <text>(6R)-5,10-methenyltetrahydrofolate + H2O = (6R)-10-formyltetrahydrofolate + H(+)</text>
        <dbReference type="Rhea" id="RHEA:23700"/>
        <dbReference type="ChEBI" id="CHEBI:15377"/>
        <dbReference type="ChEBI" id="CHEBI:15378"/>
        <dbReference type="ChEBI" id="CHEBI:57455"/>
        <dbReference type="ChEBI" id="CHEBI:195366"/>
        <dbReference type="EC" id="3.5.4.9"/>
    </reaction>
</comment>
<dbReference type="InterPro" id="IPR020630">
    <property type="entry name" value="THF_DH/CycHdrlase_cat_dom"/>
</dbReference>
<keyword evidence="7 12" id="KW-0521">NADP</keyword>
<dbReference type="FunFam" id="3.40.50.720:FF:000006">
    <property type="entry name" value="Bifunctional protein FolD"/>
    <property type="match status" value="1"/>
</dbReference>
<dbReference type="Proteomes" id="UP000054997">
    <property type="component" value="Unassembled WGS sequence"/>
</dbReference>
<dbReference type="NCBIfam" id="NF008058">
    <property type="entry name" value="PRK10792.1"/>
    <property type="match status" value="1"/>
</dbReference>
<evidence type="ECO:0000259" key="13">
    <source>
        <dbReference type="Pfam" id="PF00763"/>
    </source>
</evidence>
<organism evidence="15 16">
    <name type="scientific">Legionella londiniensis</name>
    <dbReference type="NCBI Taxonomy" id="45068"/>
    <lineage>
        <taxon>Bacteria</taxon>
        <taxon>Pseudomonadati</taxon>
        <taxon>Pseudomonadota</taxon>
        <taxon>Gammaproteobacteria</taxon>
        <taxon>Legionellales</taxon>
        <taxon>Legionellaceae</taxon>
        <taxon>Legionella</taxon>
    </lineage>
</organism>
<dbReference type="SUPFAM" id="SSF53223">
    <property type="entry name" value="Aminoacid dehydrogenase-like, N-terminal domain"/>
    <property type="match status" value="1"/>
</dbReference>
<dbReference type="STRING" id="45068.Llon_0719"/>
<comment type="pathway">
    <text evidence="1 12">One-carbon metabolism; tetrahydrofolate interconversion.</text>
</comment>
<evidence type="ECO:0000256" key="11">
    <source>
        <dbReference type="ARBA" id="ARBA00023268"/>
    </source>
</evidence>
<feature type="domain" description="Tetrahydrofolate dehydrogenase/cyclohydrolase NAD(P)-binding" evidence="14">
    <location>
        <begin position="140"/>
        <end position="279"/>
    </location>
</feature>
<evidence type="ECO:0000259" key="14">
    <source>
        <dbReference type="Pfam" id="PF02882"/>
    </source>
</evidence>
<evidence type="ECO:0000256" key="4">
    <source>
        <dbReference type="ARBA" id="ARBA00022605"/>
    </source>
</evidence>
<dbReference type="OrthoDB" id="9803580at2"/>
<evidence type="ECO:0000256" key="3">
    <source>
        <dbReference type="ARBA" id="ARBA00022563"/>
    </source>
</evidence>
<reference evidence="15 16" key="1">
    <citation type="submission" date="2015-11" db="EMBL/GenBank/DDBJ databases">
        <title>Genomic analysis of 38 Legionella species identifies large and diverse effector repertoires.</title>
        <authorList>
            <person name="Burstein D."/>
            <person name="Amaro F."/>
            <person name="Zusman T."/>
            <person name="Lifshitz Z."/>
            <person name="Cohen O."/>
            <person name="Gilbert J.A."/>
            <person name="Pupko T."/>
            <person name="Shuman H.A."/>
            <person name="Segal G."/>
        </authorList>
    </citation>
    <scope>NUCLEOTIDE SEQUENCE [LARGE SCALE GENOMIC DNA]</scope>
    <source>
        <strain evidence="15 16">ATCC 49505</strain>
    </source>
</reference>
<dbReference type="PATRIC" id="fig|45068.5.peg.766"/>
<protein>
    <recommendedName>
        <fullName evidence="12">Bifunctional protein FolD</fullName>
    </recommendedName>
    <domain>
        <recommendedName>
            <fullName evidence="12">Methylenetetrahydrofolate dehydrogenase</fullName>
            <ecNumber evidence="12">1.5.1.5</ecNumber>
        </recommendedName>
    </domain>
    <domain>
        <recommendedName>
            <fullName evidence="12">Methenyltetrahydrofolate cyclohydrolase</fullName>
            <ecNumber evidence="12">3.5.4.9</ecNumber>
        </recommendedName>
    </domain>
</protein>
<evidence type="ECO:0000256" key="2">
    <source>
        <dbReference type="ARBA" id="ARBA00011738"/>
    </source>
</evidence>
<feature type="domain" description="Tetrahydrofolate dehydrogenase/cyclohydrolase catalytic" evidence="13">
    <location>
        <begin position="6"/>
        <end position="121"/>
    </location>
</feature>
<comment type="function">
    <text evidence="12">Catalyzes the oxidation of 5,10-methylenetetrahydrofolate to 5,10-methenyltetrahydrofolate and then the hydrolysis of 5,10-methenyltetrahydrofolate to 10-formyltetrahydrofolate.</text>
</comment>
<keyword evidence="10 12" id="KW-0486">Methionine biosynthesis</keyword>
<accession>A0A0W0VN21</accession>
<dbReference type="HAMAP" id="MF_01576">
    <property type="entry name" value="THF_DHG_CYH"/>
    <property type="match status" value="1"/>
</dbReference>
<dbReference type="FunFam" id="3.40.50.10860:FF:000005">
    <property type="entry name" value="C-1-tetrahydrofolate synthase, cytoplasmic, putative"/>
    <property type="match status" value="1"/>
</dbReference>